<reference evidence="10 11" key="1">
    <citation type="submission" date="2017-02" db="EMBL/GenBank/DDBJ databases">
        <title>Genomes of Trichoderma spp. with biocontrol activity.</title>
        <authorList>
            <person name="Gardiner D."/>
            <person name="Kazan K."/>
            <person name="Vos C."/>
            <person name="Harvey P."/>
        </authorList>
    </citation>
    <scope>NUCLEOTIDE SEQUENCE [LARGE SCALE GENOMIC DNA]</scope>
    <source>
        <strain evidence="10 11">A5MH</strain>
    </source>
</reference>
<evidence type="ECO:0000256" key="1">
    <source>
        <dbReference type="ARBA" id="ARBA00004834"/>
    </source>
</evidence>
<dbReference type="EMBL" id="MTYH01000002">
    <property type="protein sequence ID" value="PNP48775.1"/>
    <property type="molecule type" value="Genomic_DNA"/>
</dbReference>
<evidence type="ECO:0000313" key="10">
    <source>
        <dbReference type="EMBL" id="PNP48775.1"/>
    </source>
</evidence>
<feature type="signal peptide" evidence="9">
    <location>
        <begin position="1"/>
        <end position="15"/>
    </location>
</feature>
<dbReference type="AlphaFoldDB" id="A0A2K0TTC6"/>
<organism evidence="10 11">
    <name type="scientific">Trichoderma gamsii</name>
    <dbReference type="NCBI Taxonomy" id="398673"/>
    <lineage>
        <taxon>Eukaryota</taxon>
        <taxon>Fungi</taxon>
        <taxon>Dikarya</taxon>
        <taxon>Ascomycota</taxon>
        <taxon>Pezizomycotina</taxon>
        <taxon>Sordariomycetes</taxon>
        <taxon>Hypocreomycetidae</taxon>
        <taxon>Hypocreales</taxon>
        <taxon>Hypocreaceae</taxon>
        <taxon>Trichoderma</taxon>
    </lineage>
</organism>
<name>A0A2K0TTC6_9HYPO</name>
<evidence type="ECO:0000256" key="8">
    <source>
        <dbReference type="RuleBase" id="RU361187"/>
    </source>
</evidence>
<feature type="active site" description="Proton acceptor" evidence="6">
    <location>
        <position position="64"/>
    </location>
</feature>
<evidence type="ECO:0000256" key="5">
    <source>
        <dbReference type="ARBA" id="ARBA00042202"/>
    </source>
</evidence>
<accession>A0A2K0TTC6</accession>
<proteinExistence type="inferred from homology"/>
<keyword evidence="3 8" id="KW-0378">Hydrolase</keyword>
<comment type="similarity">
    <text evidence="2 8">Belongs to the glycosyl hydrolase 43 family.</text>
</comment>
<gene>
    <name evidence="10" type="ORF">TGAMA5MH_00229</name>
</gene>
<keyword evidence="4 8" id="KW-0326">Glycosidase</keyword>
<comment type="pathway">
    <text evidence="1">Glycan metabolism; L-arabinan degradation.</text>
</comment>
<dbReference type="InterPro" id="IPR050727">
    <property type="entry name" value="GH43_arabinanases"/>
</dbReference>
<dbReference type="InterPro" id="IPR023296">
    <property type="entry name" value="Glyco_hydro_beta-prop_sf"/>
</dbReference>
<sequence length="354" mass="36939">MKGFVIASALGMAAAAPNVAVPYANTAPSANITLENIRQIDMSLAGGRPSKRTLHGPFMGDFPDPSIIWGDGSWKAYATSSQGKHVPVAVSNDGLTGWTLQSQDALPNTGWANAGAGIWAPDVQKNDAGTYVMYFTGTNSNGAHCIGAATSNAAAGPFTPTASPLICDDANGGVIDPSGYDDGVNRWILWKVDGNSKGGATTCQGGKPSGSYRSTPIKIQRVARDALTLLDSPSTILDNQGAANDGVVEAPVIYKIANNNYVLFYSAHCYSSDDYDIEYAFSTTINGAYTNRGILARTISNLGIYAPGGLDLDPNGVNVVFHGRTTANTPNGARNLYTANLAINANHAITGANW</sequence>
<dbReference type="Proteomes" id="UP000236546">
    <property type="component" value="Unassembled WGS sequence"/>
</dbReference>
<evidence type="ECO:0000256" key="9">
    <source>
        <dbReference type="SAM" id="SignalP"/>
    </source>
</evidence>
<keyword evidence="9" id="KW-0732">Signal</keyword>
<dbReference type="Pfam" id="PF04616">
    <property type="entry name" value="Glyco_hydro_43"/>
    <property type="match status" value="1"/>
</dbReference>
<protein>
    <recommendedName>
        <fullName evidence="5">Endo-1,5-alpha-L-arabinanase A</fullName>
    </recommendedName>
</protein>
<evidence type="ECO:0000256" key="2">
    <source>
        <dbReference type="ARBA" id="ARBA00009865"/>
    </source>
</evidence>
<dbReference type="CDD" id="cd08999">
    <property type="entry name" value="GH43_ABN-like"/>
    <property type="match status" value="1"/>
</dbReference>
<dbReference type="OrthoDB" id="3879658at2759"/>
<feature type="site" description="Important for catalytic activity, responsible for pKa modulation of the active site Glu and correct orientation of both the proton donor and substrate" evidence="7">
    <location>
        <position position="176"/>
    </location>
</feature>
<comment type="caution">
    <text evidence="10">The sequence shown here is derived from an EMBL/GenBank/DDBJ whole genome shotgun (WGS) entry which is preliminary data.</text>
</comment>
<dbReference type="SUPFAM" id="SSF75005">
    <property type="entry name" value="Arabinanase/levansucrase/invertase"/>
    <property type="match status" value="1"/>
</dbReference>
<dbReference type="PANTHER" id="PTHR43301">
    <property type="entry name" value="ARABINAN ENDO-1,5-ALPHA-L-ARABINOSIDASE"/>
    <property type="match status" value="1"/>
</dbReference>
<evidence type="ECO:0000256" key="4">
    <source>
        <dbReference type="ARBA" id="ARBA00023295"/>
    </source>
</evidence>
<dbReference type="InterPro" id="IPR006710">
    <property type="entry name" value="Glyco_hydro_43"/>
</dbReference>
<feature type="chain" id="PRO_5014418432" description="Endo-1,5-alpha-L-arabinanase A" evidence="9">
    <location>
        <begin position="16"/>
        <end position="354"/>
    </location>
</feature>
<dbReference type="PANTHER" id="PTHR43301:SF3">
    <property type="entry name" value="ARABINAN ENDO-1,5-ALPHA-L-ARABINOSIDASE A-RELATED"/>
    <property type="match status" value="1"/>
</dbReference>
<evidence type="ECO:0000256" key="6">
    <source>
        <dbReference type="PIRSR" id="PIRSR606710-1"/>
    </source>
</evidence>
<dbReference type="GO" id="GO:0004553">
    <property type="term" value="F:hydrolase activity, hydrolyzing O-glycosyl compounds"/>
    <property type="evidence" value="ECO:0007669"/>
    <property type="project" value="InterPro"/>
</dbReference>
<dbReference type="GO" id="GO:0005975">
    <property type="term" value="P:carbohydrate metabolic process"/>
    <property type="evidence" value="ECO:0007669"/>
    <property type="project" value="InterPro"/>
</dbReference>
<feature type="active site" description="Proton donor" evidence="6">
    <location>
        <position position="249"/>
    </location>
</feature>
<evidence type="ECO:0000256" key="3">
    <source>
        <dbReference type="ARBA" id="ARBA00022801"/>
    </source>
</evidence>
<evidence type="ECO:0000313" key="11">
    <source>
        <dbReference type="Proteomes" id="UP000236546"/>
    </source>
</evidence>
<evidence type="ECO:0000256" key="7">
    <source>
        <dbReference type="PIRSR" id="PIRSR606710-2"/>
    </source>
</evidence>
<dbReference type="Gene3D" id="2.115.10.20">
    <property type="entry name" value="Glycosyl hydrolase domain, family 43"/>
    <property type="match status" value="1"/>
</dbReference>